<dbReference type="KEGG" id="aup:AsAng_0036140"/>
<reference evidence="1" key="1">
    <citation type="submission" date="2022-09" db="EMBL/GenBank/DDBJ databases">
        <title>Aureispira anguillicida sp. nov., isolated from Leptocephalus of Japanese eel Anguilla japonica.</title>
        <authorList>
            <person name="Yuasa K."/>
            <person name="Mekata T."/>
            <person name="Ikunari K."/>
        </authorList>
    </citation>
    <scope>NUCLEOTIDE SEQUENCE</scope>
    <source>
        <strain evidence="1">EL160426</strain>
    </source>
</reference>
<name>A0A915YH25_9BACT</name>
<dbReference type="GO" id="GO:0003677">
    <property type="term" value="F:DNA binding"/>
    <property type="evidence" value="ECO:0007669"/>
    <property type="project" value="InterPro"/>
</dbReference>
<sequence length="147" mass="17220">MKEADVKLHKRLIAVLNYLECDKNISKFARGLGVNNQNISNIYKRKTIPNLKLMEKIATHYPDKVNYHWLLTGTGAMIKDVVEVDVKSRAKDIIHDRIEKYKSEIECNQNLYLLNLQKKDEQIIRLQQELSATKQKTIDLLEKQLEQ</sequence>
<dbReference type="InterPro" id="IPR010982">
    <property type="entry name" value="Lambda_DNA-bd_dom_sf"/>
</dbReference>
<dbReference type="Gene3D" id="1.10.260.40">
    <property type="entry name" value="lambda repressor-like DNA-binding domains"/>
    <property type="match status" value="1"/>
</dbReference>
<keyword evidence="2" id="KW-1185">Reference proteome</keyword>
<proteinExistence type="predicted"/>
<accession>A0A915YH25</accession>
<organism evidence="1 2">
    <name type="scientific">Aureispira anguillae</name>
    <dbReference type="NCBI Taxonomy" id="2864201"/>
    <lineage>
        <taxon>Bacteria</taxon>
        <taxon>Pseudomonadati</taxon>
        <taxon>Bacteroidota</taxon>
        <taxon>Saprospiria</taxon>
        <taxon>Saprospirales</taxon>
        <taxon>Saprospiraceae</taxon>
        <taxon>Aureispira</taxon>
    </lineage>
</organism>
<dbReference type="AlphaFoldDB" id="A0A915YH25"/>
<protein>
    <recommendedName>
        <fullName evidence="3">HTH cro/C1-type domain-containing protein</fullName>
    </recommendedName>
</protein>
<evidence type="ECO:0008006" key="3">
    <source>
        <dbReference type="Google" id="ProtNLM"/>
    </source>
</evidence>
<gene>
    <name evidence="1" type="ORF">AsAng_0036140</name>
</gene>
<dbReference type="Proteomes" id="UP001060919">
    <property type="component" value="Chromosome"/>
</dbReference>
<dbReference type="RefSeq" id="WP_264788233.1">
    <property type="nucleotide sequence ID" value="NZ_AP026867.1"/>
</dbReference>
<evidence type="ECO:0000313" key="2">
    <source>
        <dbReference type="Proteomes" id="UP001060919"/>
    </source>
</evidence>
<evidence type="ECO:0000313" key="1">
    <source>
        <dbReference type="EMBL" id="BDS12889.1"/>
    </source>
</evidence>
<dbReference type="EMBL" id="AP026867">
    <property type="protein sequence ID" value="BDS12889.1"/>
    <property type="molecule type" value="Genomic_DNA"/>
</dbReference>